<dbReference type="Pfam" id="PF04397">
    <property type="entry name" value="LytTR"/>
    <property type="match status" value="1"/>
</dbReference>
<feature type="domain" description="HTH LytTR-type" evidence="2">
    <location>
        <begin position="186"/>
        <end position="295"/>
    </location>
</feature>
<protein>
    <submittedName>
        <fullName evidence="3">LytR/AlgR family response regulator transcription factor</fullName>
    </submittedName>
</protein>
<dbReference type="Gene3D" id="2.40.50.1020">
    <property type="entry name" value="LytTr DNA-binding domain"/>
    <property type="match status" value="1"/>
</dbReference>
<dbReference type="InterPro" id="IPR007492">
    <property type="entry name" value="LytTR_DNA-bd_dom"/>
</dbReference>
<dbReference type="PANTHER" id="PTHR37299">
    <property type="entry name" value="TRANSCRIPTIONAL REGULATOR-RELATED"/>
    <property type="match status" value="1"/>
</dbReference>
<dbReference type="EMBL" id="JBHULU010000003">
    <property type="protein sequence ID" value="MFD2512706.1"/>
    <property type="molecule type" value="Genomic_DNA"/>
</dbReference>
<dbReference type="SMART" id="SM00850">
    <property type="entry name" value="LytTR"/>
    <property type="match status" value="1"/>
</dbReference>
<keyword evidence="4" id="KW-1185">Reference proteome</keyword>
<feature type="transmembrane region" description="Helical" evidence="1">
    <location>
        <begin position="49"/>
        <end position="67"/>
    </location>
</feature>
<dbReference type="Proteomes" id="UP001597544">
    <property type="component" value="Unassembled WGS sequence"/>
</dbReference>
<reference evidence="4" key="1">
    <citation type="journal article" date="2019" name="Int. J. Syst. Evol. Microbiol.">
        <title>The Global Catalogue of Microorganisms (GCM) 10K type strain sequencing project: providing services to taxonomists for standard genome sequencing and annotation.</title>
        <authorList>
            <consortium name="The Broad Institute Genomics Platform"/>
            <consortium name="The Broad Institute Genome Sequencing Center for Infectious Disease"/>
            <person name="Wu L."/>
            <person name="Ma J."/>
        </authorList>
    </citation>
    <scope>NUCLEOTIDE SEQUENCE [LARGE SCALE GENOMIC DNA]</scope>
    <source>
        <strain evidence="4">KCTC 42498</strain>
    </source>
</reference>
<dbReference type="RefSeq" id="WP_377503084.1">
    <property type="nucleotide sequence ID" value="NZ_JBHULU010000003.1"/>
</dbReference>
<keyword evidence="1" id="KW-0472">Membrane</keyword>
<sequence>MNVLKRVRQLVLGANEILLVALLVLLLVHIVSPRNFPFQPDYTFPLKDFLVHLIGTLLLWQTLSWNYNRRYRPAIIKGNFSPALIIKVVLMSMGIGLIIYLLYVPLVFVFVYKQPVHLYNLVVGVITSLLSVALVIIIYLGIDIFRLWKQVQNTPMINTVVINTDNSASAAEPLSSKKKSIVQDQIVIHTGRETLQLPLQQIGYFLSKHKMVFAMLRSGKRVTTHFILSELEEMLPKEEFFRVSRQVIVNKPAITLVQKETNNKLLLQIAVNGQAPEEIIISRYKAAEFKRWFSPNG</sequence>
<dbReference type="PROSITE" id="PS50930">
    <property type="entry name" value="HTH_LYTTR"/>
    <property type="match status" value="1"/>
</dbReference>
<comment type="caution">
    <text evidence="3">The sequence shown here is derived from an EMBL/GenBank/DDBJ whole genome shotgun (WGS) entry which is preliminary data.</text>
</comment>
<gene>
    <name evidence="3" type="ORF">ACFSRY_02400</name>
</gene>
<keyword evidence="1" id="KW-0812">Transmembrane</keyword>
<organism evidence="3 4">
    <name type="scientific">Pontibacter locisalis</name>
    <dbReference type="NCBI Taxonomy" id="1719035"/>
    <lineage>
        <taxon>Bacteria</taxon>
        <taxon>Pseudomonadati</taxon>
        <taxon>Bacteroidota</taxon>
        <taxon>Cytophagia</taxon>
        <taxon>Cytophagales</taxon>
        <taxon>Hymenobacteraceae</taxon>
        <taxon>Pontibacter</taxon>
    </lineage>
</organism>
<evidence type="ECO:0000313" key="4">
    <source>
        <dbReference type="Proteomes" id="UP001597544"/>
    </source>
</evidence>
<feature type="transmembrane region" description="Helical" evidence="1">
    <location>
        <begin position="88"/>
        <end position="112"/>
    </location>
</feature>
<dbReference type="InterPro" id="IPR046947">
    <property type="entry name" value="LytR-like"/>
</dbReference>
<evidence type="ECO:0000256" key="1">
    <source>
        <dbReference type="SAM" id="Phobius"/>
    </source>
</evidence>
<evidence type="ECO:0000313" key="3">
    <source>
        <dbReference type="EMBL" id="MFD2512706.1"/>
    </source>
</evidence>
<accession>A0ABW5IHW3</accession>
<name>A0ABW5IHW3_9BACT</name>
<evidence type="ECO:0000259" key="2">
    <source>
        <dbReference type="PROSITE" id="PS50930"/>
    </source>
</evidence>
<feature type="transmembrane region" description="Helical" evidence="1">
    <location>
        <begin position="118"/>
        <end position="142"/>
    </location>
</feature>
<keyword evidence="1" id="KW-1133">Transmembrane helix</keyword>
<dbReference type="PANTHER" id="PTHR37299:SF4">
    <property type="entry name" value="TRANSCRIPTIONAL REGULATOR"/>
    <property type="match status" value="1"/>
</dbReference>
<proteinExistence type="predicted"/>